<comment type="catalytic activity">
    <reaction evidence="1">
        <text>ATP + protein L-histidine = ADP + protein N-phospho-L-histidine.</text>
        <dbReference type="EC" id="2.7.13.3"/>
    </reaction>
</comment>
<keyword evidence="6" id="KW-0808">Transferase</keyword>
<dbReference type="PROSITE" id="PS50109">
    <property type="entry name" value="HIS_KIN"/>
    <property type="match status" value="1"/>
</dbReference>
<dbReference type="InterPro" id="IPR005467">
    <property type="entry name" value="His_kinase_dom"/>
</dbReference>
<dbReference type="Pfam" id="PF00512">
    <property type="entry name" value="HisKA"/>
    <property type="match status" value="1"/>
</dbReference>
<keyword evidence="7" id="KW-0547">Nucleotide-binding</keyword>
<protein>
    <recommendedName>
        <fullName evidence="3">histidine kinase</fullName>
        <ecNumber evidence="3">2.7.13.3</ecNumber>
    </recommendedName>
</protein>
<keyword evidence="4" id="KW-0472">Membrane</keyword>
<dbReference type="InterPro" id="IPR003660">
    <property type="entry name" value="HAMP_dom"/>
</dbReference>
<sequence>MGRLFWKILLGFWLTLVAVAGGTGLWFTLQRAHPPQDAALGALAARTSEAVVRSAATTLSLGGTDALSRWLATLGPDQRRHFSVQEDETPAPSETPAQAPSPPAPGAVTVERGELLAPQATIRAAAPDGRRYRLQYRETVEGLPYEGDPGPPPELLISCLLGSLAFSALLAWYLTSPIRRLSRAFDRFAAGDLGERAAPAVGSRRDEVADLARDFDQMAERIQGLIAERERLLHNVSHELRSPLARLHVAVDLARQDPARTAGALARIEREAERLNTLVGELLTLSRIEHGSLELDAYFDPRALCAAVVEDAGFEGSASGKAILLESGAALGGTGEAPAALMRGNPELLRRAIENVVRNALHVSAEGVPVEVRFTRDAATQTYAITVSDRGPGVPPEALKTMFEPFVQAHDGQREGFGLGLAIASRAVAAHGGTMQAANRSGGGLAVTIRVPMCDEAA</sequence>
<evidence type="ECO:0000259" key="11">
    <source>
        <dbReference type="PROSITE" id="PS50109"/>
    </source>
</evidence>
<dbReference type="InterPro" id="IPR004358">
    <property type="entry name" value="Sig_transdc_His_kin-like_C"/>
</dbReference>
<accession>A0ABM6FGA4</accession>
<dbReference type="InterPro" id="IPR003661">
    <property type="entry name" value="HisK_dim/P_dom"/>
</dbReference>
<dbReference type="InterPro" id="IPR050980">
    <property type="entry name" value="2C_sensor_his_kinase"/>
</dbReference>
<dbReference type="SMART" id="SM00388">
    <property type="entry name" value="HisKA"/>
    <property type="match status" value="1"/>
</dbReference>
<dbReference type="PROSITE" id="PS50885">
    <property type="entry name" value="HAMP"/>
    <property type="match status" value="1"/>
</dbReference>
<keyword evidence="14" id="KW-1185">Reference proteome</keyword>
<evidence type="ECO:0000313" key="13">
    <source>
        <dbReference type="EMBL" id="AOZ10967.1"/>
    </source>
</evidence>
<dbReference type="EC" id="2.7.13.3" evidence="3"/>
<evidence type="ECO:0000256" key="4">
    <source>
        <dbReference type="ARBA" id="ARBA00022475"/>
    </source>
</evidence>
<evidence type="ECO:0000256" key="8">
    <source>
        <dbReference type="ARBA" id="ARBA00022777"/>
    </source>
</evidence>
<evidence type="ECO:0000313" key="14">
    <source>
        <dbReference type="Proteomes" id="UP000177515"/>
    </source>
</evidence>
<dbReference type="Gene3D" id="1.10.287.130">
    <property type="match status" value="1"/>
</dbReference>
<evidence type="ECO:0000256" key="7">
    <source>
        <dbReference type="ARBA" id="ARBA00022741"/>
    </source>
</evidence>
<feature type="domain" description="HAMP" evidence="12">
    <location>
        <begin position="172"/>
        <end position="227"/>
    </location>
</feature>
<dbReference type="SMART" id="SM00304">
    <property type="entry name" value="HAMP"/>
    <property type="match status" value="1"/>
</dbReference>
<feature type="domain" description="Histidine kinase" evidence="11">
    <location>
        <begin position="235"/>
        <end position="455"/>
    </location>
</feature>
<evidence type="ECO:0000256" key="5">
    <source>
        <dbReference type="ARBA" id="ARBA00022553"/>
    </source>
</evidence>
<evidence type="ECO:0000256" key="10">
    <source>
        <dbReference type="SAM" id="MobiDB-lite"/>
    </source>
</evidence>
<dbReference type="SUPFAM" id="SSF47384">
    <property type="entry name" value="Homodimeric domain of signal transducing histidine kinase"/>
    <property type="match status" value="1"/>
</dbReference>
<dbReference type="Pfam" id="PF02518">
    <property type="entry name" value="HATPase_c"/>
    <property type="match status" value="1"/>
</dbReference>
<feature type="region of interest" description="Disordered" evidence="10">
    <location>
        <begin position="82"/>
        <end position="108"/>
    </location>
</feature>
<dbReference type="InterPro" id="IPR003594">
    <property type="entry name" value="HATPase_dom"/>
</dbReference>
<keyword evidence="9" id="KW-0067">ATP-binding</keyword>
<evidence type="ECO:0000259" key="12">
    <source>
        <dbReference type="PROSITE" id="PS50885"/>
    </source>
</evidence>
<dbReference type="SMART" id="SM00387">
    <property type="entry name" value="HATPase_c"/>
    <property type="match status" value="1"/>
</dbReference>
<dbReference type="EMBL" id="CP017755">
    <property type="protein sequence ID" value="AOZ10967.1"/>
    <property type="molecule type" value="Genomic_DNA"/>
</dbReference>
<dbReference type="InterPro" id="IPR036890">
    <property type="entry name" value="HATPase_C_sf"/>
</dbReference>
<evidence type="ECO:0000256" key="2">
    <source>
        <dbReference type="ARBA" id="ARBA00004651"/>
    </source>
</evidence>
<dbReference type="Gene3D" id="3.30.565.10">
    <property type="entry name" value="Histidine kinase-like ATPase, C-terminal domain"/>
    <property type="match status" value="1"/>
</dbReference>
<dbReference type="SUPFAM" id="SSF158472">
    <property type="entry name" value="HAMP domain-like"/>
    <property type="match status" value="1"/>
</dbReference>
<dbReference type="RefSeq" id="WP_071073461.1">
    <property type="nucleotide sequence ID" value="NZ_CP017755.1"/>
</dbReference>
<evidence type="ECO:0000256" key="3">
    <source>
        <dbReference type="ARBA" id="ARBA00012438"/>
    </source>
</evidence>
<dbReference type="Proteomes" id="UP000177515">
    <property type="component" value="Chromosome 2"/>
</dbReference>
<dbReference type="PANTHER" id="PTHR44936:SF10">
    <property type="entry name" value="SENSOR PROTEIN RSTB"/>
    <property type="match status" value="1"/>
</dbReference>
<keyword evidence="5" id="KW-0597">Phosphoprotein</keyword>
<dbReference type="PRINTS" id="PR00344">
    <property type="entry name" value="BCTRLSENSOR"/>
</dbReference>
<evidence type="ECO:0000256" key="9">
    <source>
        <dbReference type="ARBA" id="ARBA00022840"/>
    </source>
</evidence>
<comment type="subcellular location">
    <subcellularLocation>
        <location evidence="2">Cell membrane</location>
        <topology evidence="2">Multi-pass membrane protein</topology>
    </subcellularLocation>
</comment>
<dbReference type="CDD" id="cd06225">
    <property type="entry name" value="HAMP"/>
    <property type="match status" value="1"/>
</dbReference>
<dbReference type="Pfam" id="PF00672">
    <property type="entry name" value="HAMP"/>
    <property type="match status" value="1"/>
</dbReference>
<dbReference type="CDD" id="cd00082">
    <property type="entry name" value="HisKA"/>
    <property type="match status" value="1"/>
</dbReference>
<proteinExistence type="predicted"/>
<keyword evidence="8" id="KW-0418">Kinase</keyword>
<dbReference type="Gene3D" id="6.10.340.10">
    <property type="match status" value="1"/>
</dbReference>
<gene>
    <name evidence="13" type="ORF">BKK80_31280</name>
</gene>
<dbReference type="PANTHER" id="PTHR44936">
    <property type="entry name" value="SENSOR PROTEIN CREC"/>
    <property type="match status" value="1"/>
</dbReference>
<evidence type="ECO:0000256" key="6">
    <source>
        <dbReference type="ARBA" id="ARBA00022679"/>
    </source>
</evidence>
<keyword evidence="4" id="KW-1003">Cell membrane</keyword>
<dbReference type="SUPFAM" id="SSF55874">
    <property type="entry name" value="ATPase domain of HSP90 chaperone/DNA topoisomerase II/histidine kinase"/>
    <property type="match status" value="1"/>
</dbReference>
<dbReference type="InterPro" id="IPR036097">
    <property type="entry name" value="HisK_dim/P_sf"/>
</dbReference>
<name>A0ABM6FGA4_9BURK</name>
<organism evidence="13 14">
    <name type="scientific">Cupriavidus malaysiensis</name>
    <dbReference type="NCBI Taxonomy" id="367825"/>
    <lineage>
        <taxon>Bacteria</taxon>
        <taxon>Pseudomonadati</taxon>
        <taxon>Pseudomonadota</taxon>
        <taxon>Betaproteobacteria</taxon>
        <taxon>Burkholderiales</taxon>
        <taxon>Burkholderiaceae</taxon>
        <taxon>Cupriavidus</taxon>
    </lineage>
</organism>
<evidence type="ECO:0000256" key="1">
    <source>
        <dbReference type="ARBA" id="ARBA00000085"/>
    </source>
</evidence>
<reference evidence="13 14" key="1">
    <citation type="submission" date="2016-10" db="EMBL/GenBank/DDBJ databases">
        <title>Complete genome sequences of three Cupriavidus strains isolated from various Malaysian environments.</title>
        <authorList>
            <person name="Abdullah A.A.-A."/>
            <person name="Shafie N.A.H."/>
            <person name="Lau N.S."/>
        </authorList>
    </citation>
    <scope>NUCLEOTIDE SEQUENCE [LARGE SCALE GENOMIC DNA]</scope>
    <source>
        <strain evidence="13 14">USMAA1020</strain>
    </source>
</reference>